<dbReference type="AlphaFoldDB" id="A0A5C6VXH1"/>
<reference evidence="3 4" key="1">
    <citation type="journal article" date="2005" name="Int. J. Syst. Evol. Microbiol.">
        <title>Bacillus litoralis sp. nov., isolated from a tidal flat of the Yellow Sea in Korea.</title>
        <authorList>
            <person name="Yoon J.H."/>
            <person name="Oh T.K."/>
        </authorList>
    </citation>
    <scope>NUCLEOTIDE SEQUENCE [LARGE SCALE GENOMIC DNA]</scope>
    <source>
        <strain evidence="3 4">SW-211</strain>
    </source>
</reference>
<dbReference type="OrthoDB" id="574706at2"/>
<feature type="chain" id="PRO_5038991077" description="PepSY domain-containing protein" evidence="2">
    <location>
        <begin position="20"/>
        <end position="286"/>
    </location>
</feature>
<evidence type="ECO:0000256" key="1">
    <source>
        <dbReference type="SAM" id="MobiDB-lite"/>
    </source>
</evidence>
<evidence type="ECO:0000313" key="4">
    <source>
        <dbReference type="Proteomes" id="UP000321363"/>
    </source>
</evidence>
<keyword evidence="4" id="KW-1185">Reference proteome</keyword>
<evidence type="ECO:0000256" key="2">
    <source>
        <dbReference type="SAM" id="SignalP"/>
    </source>
</evidence>
<gene>
    <name evidence="3" type="ORF">FS935_15140</name>
</gene>
<evidence type="ECO:0008006" key="5">
    <source>
        <dbReference type="Google" id="ProtNLM"/>
    </source>
</evidence>
<feature type="compositionally biased region" description="Acidic residues" evidence="1">
    <location>
        <begin position="55"/>
        <end position="66"/>
    </location>
</feature>
<keyword evidence="2" id="KW-0732">Signal</keyword>
<proteinExistence type="predicted"/>
<dbReference type="RefSeq" id="WP_146949502.1">
    <property type="nucleotide sequence ID" value="NZ_VOQF01000008.1"/>
</dbReference>
<dbReference type="Proteomes" id="UP000321363">
    <property type="component" value="Unassembled WGS sequence"/>
</dbReference>
<protein>
    <recommendedName>
        <fullName evidence="5">PepSY domain-containing protein</fullName>
    </recommendedName>
</protein>
<name>A0A5C6VXH1_9BACI</name>
<organism evidence="3 4">
    <name type="scientific">Metabacillus litoralis</name>
    <dbReference type="NCBI Taxonomy" id="152268"/>
    <lineage>
        <taxon>Bacteria</taxon>
        <taxon>Bacillati</taxon>
        <taxon>Bacillota</taxon>
        <taxon>Bacilli</taxon>
        <taxon>Bacillales</taxon>
        <taxon>Bacillaceae</taxon>
        <taxon>Metabacillus</taxon>
    </lineage>
</organism>
<evidence type="ECO:0000313" key="3">
    <source>
        <dbReference type="EMBL" id="TXC89704.1"/>
    </source>
</evidence>
<dbReference type="EMBL" id="VOQF01000008">
    <property type="protein sequence ID" value="TXC89704.1"/>
    <property type="molecule type" value="Genomic_DNA"/>
</dbReference>
<feature type="signal peptide" evidence="2">
    <location>
        <begin position="1"/>
        <end position="19"/>
    </location>
</feature>
<accession>A0A5C6VXH1</accession>
<feature type="region of interest" description="Disordered" evidence="1">
    <location>
        <begin position="23"/>
        <end position="75"/>
    </location>
</feature>
<comment type="caution">
    <text evidence="3">The sequence shown here is derived from an EMBL/GenBank/DDBJ whole genome shotgun (WGS) entry which is preliminary data.</text>
</comment>
<dbReference type="PROSITE" id="PS51257">
    <property type="entry name" value="PROKAR_LIPOPROTEIN"/>
    <property type="match status" value="1"/>
</dbReference>
<sequence length="286" mass="33064">MKNLHGIILILFLSFLVVACSNTASDDNKPESEQSEAQQENDEPLKEETPNQTVDPDDEQLQEDNENSEKTEFNAEKIMNEYKTSFLSLAQEAENDGKLTSIQTQEQLMSYLQQNMSKDLASSYANTYFRVESDGVYIKATDSPTWLDLSQTFEIEKINESEYKVSQERNNELIGHVNVTYKIIFKDDRWIVDGIQTEKVESNTKPKIDNEDSKNNISKKDAVRLVRDHLNLNGNNKMTVKVDHQEKNKYVVHVFEVVKQDNHSHTATLGWYYVYKSDGRIENMME</sequence>